<dbReference type="InterPro" id="IPR027417">
    <property type="entry name" value="P-loop_NTPase"/>
</dbReference>
<gene>
    <name evidence="10" type="ORF">CYCCA115_LOCUS15937</name>
</gene>
<evidence type="ECO:0000256" key="6">
    <source>
        <dbReference type="RuleBase" id="RU003651"/>
    </source>
</evidence>
<keyword evidence="4 6" id="KW-0067">ATP-binding</keyword>
<comment type="similarity">
    <text evidence="6">Belongs to the AAA ATPase family.</text>
</comment>
<dbReference type="Gene3D" id="3.40.50.300">
    <property type="entry name" value="P-loop containing nucleotide triphosphate hydrolases"/>
    <property type="match status" value="1"/>
</dbReference>
<evidence type="ECO:0000256" key="1">
    <source>
        <dbReference type="ARBA" id="ARBA00004572"/>
    </source>
</evidence>
<dbReference type="InterPro" id="IPR051701">
    <property type="entry name" value="Mito_OM_Translocase_MSP1"/>
</dbReference>
<keyword evidence="8" id="KW-0472">Membrane</keyword>
<dbReference type="SUPFAM" id="SSF52540">
    <property type="entry name" value="P-loop containing nucleoside triphosphate hydrolases"/>
    <property type="match status" value="1"/>
</dbReference>
<feature type="region of interest" description="Disordered" evidence="7">
    <location>
        <begin position="359"/>
        <end position="382"/>
    </location>
</feature>
<keyword evidence="11" id="KW-1185">Reference proteome</keyword>
<dbReference type="EMBL" id="CAKOGP040001896">
    <property type="protein sequence ID" value="CAJ1955816.1"/>
    <property type="molecule type" value="Genomic_DNA"/>
</dbReference>
<evidence type="ECO:0000313" key="10">
    <source>
        <dbReference type="EMBL" id="CAJ1955816.1"/>
    </source>
</evidence>
<keyword evidence="2 6" id="KW-0547">Nucleotide-binding</keyword>
<dbReference type="GO" id="GO:0016887">
    <property type="term" value="F:ATP hydrolysis activity"/>
    <property type="evidence" value="ECO:0007669"/>
    <property type="project" value="InterPro"/>
</dbReference>
<reference evidence="10" key="1">
    <citation type="submission" date="2023-08" db="EMBL/GenBank/DDBJ databases">
        <authorList>
            <person name="Audoor S."/>
            <person name="Bilcke G."/>
        </authorList>
    </citation>
    <scope>NUCLEOTIDE SEQUENCE</scope>
</reference>
<sequence length="456" mass="50080">MSVQSSGSSSTWWSNASPVGQSATKTSKDKENAIAGLVGLLLEIGAIIATSYVASIFLTKLLKPFQGEDEQNAASLGRAENRLVKLLEKQGKDSSSLELTNHERQIAQDVIDPDDISTSFSDIGGIDDIKQELWELAVLPLQRPDLFRESHLLTQPTGILLYGQPGTGKTMLAKAIAREANATFVAVRLSTLMSKWFGESNKIVSAIFSLSRKLAPAVIFIDELDTFLNPRDGSNEGGAGNAIKAEFLTLWDGITTRQDQEPVIVLGATNRPNSVDSAILRRFPRQFRIALPSQDGRLQILRLTLSGHPMATATKDYLPTLAKETKGYSGSDLKELCHCAARESIREVMKETARIAVMTKSRKSNGSQNEQPPTSKAALRPMMVKDLKNAMTKVKRTGQDAAEYERQQFQKDHRDENNAQKDAMMQQLAALSQLLSHQNSIENGKNDDDSDNIPQL</sequence>
<feature type="transmembrane region" description="Helical" evidence="8">
    <location>
        <begin position="33"/>
        <end position="58"/>
    </location>
</feature>
<evidence type="ECO:0000313" key="11">
    <source>
        <dbReference type="Proteomes" id="UP001295423"/>
    </source>
</evidence>
<dbReference type="Pfam" id="PF00004">
    <property type="entry name" value="AAA"/>
    <property type="match status" value="1"/>
</dbReference>
<feature type="compositionally biased region" description="Polar residues" evidence="7">
    <location>
        <begin position="364"/>
        <end position="374"/>
    </location>
</feature>
<dbReference type="SMART" id="SM00382">
    <property type="entry name" value="AAA"/>
    <property type="match status" value="1"/>
</dbReference>
<dbReference type="Proteomes" id="UP001295423">
    <property type="component" value="Unassembled WGS sequence"/>
</dbReference>
<evidence type="ECO:0000256" key="3">
    <source>
        <dbReference type="ARBA" id="ARBA00022787"/>
    </source>
</evidence>
<evidence type="ECO:0000256" key="4">
    <source>
        <dbReference type="ARBA" id="ARBA00022840"/>
    </source>
</evidence>
<organism evidence="10 11">
    <name type="scientific">Cylindrotheca closterium</name>
    <dbReference type="NCBI Taxonomy" id="2856"/>
    <lineage>
        <taxon>Eukaryota</taxon>
        <taxon>Sar</taxon>
        <taxon>Stramenopiles</taxon>
        <taxon>Ochrophyta</taxon>
        <taxon>Bacillariophyta</taxon>
        <taxon>Bacillariophyceae</taxon>
        <taxon>Bacillariophycidae</taxon>
        <taxon>Bacillariales</taxon>
        <taxon>Bacillariaceae</taxon>
        <taxon>Cylindrotheca</taxon>
    </lineage>
</organism>
<dbReference type="Gene3D" id="1.10.8.60">
    <property type="match status" value="1"/>
</dbReference>
<dbReference type="InterPro" id="IPR003593">
    <property type="entry name" value="AAA+_ATPase"/>
</dbReference>
<dbReference type="PANTHER" id="PTHR45644">
    <property type="entry name" value="AAA ATPASE, PUTATIVE (AFU_ORTHOLOGUE AFUA_2G12920)-RELATED-RELATED"/>
    <property type="match status" value="1"/>
</dbReference>
<dbReference type="InterPro" id="IPR003960">
    <property type="entry name" value="ATPase_AAA_CS"/>
</dbReference>
<keyword evidence="5" id="KW-0496">Mitochondrion</keyword>
<protein>
    <recommendedName>
        <fullName evidence="9">AAA+ ATPase domain-containing protein</fullName>
    </recommendedName>
</protein>
<feature type="region of interest" description="Disordered" evidence="7">
    <location>
        <begin position="1"/>
        <end position="27"/>
    </location>
</feature>
<evidence type="ECO:0000256" key="7">
    <source>
        <dbReference type="SAM" id="MobiDB-lite"/>
    </source>
</evidence>
<dbReference type="GO" id="GO:0005741">
    <property type="term" value="C:mitochondrial outer membrane"/>
    <property type="evidence" value="ECO:0007669"/>
    <property type="project" value="UniProtKB-SubCell"/>
</dbReference>
<evidence type="ECO:0000256" key="2">
    <source>
        <dbReference type="ARBA" id="ARBA00022741"/>
    </source>
</evidence>
<name>A0AAD2FXN2_9STRA</name>
<comment type="caution">
    <text evidence="10">The sequence shown here is derived from an EMBL/GenBank/DDBJ whole genome shotgun (WGS) entry which is preliminary data.</text>
</comment>
<dbReference type="GO" id="GO:0005524">
    <property type="term" value="F:ATP binding"/>
    <property type="evidence" value="ECO:0007669"/>
    <property type="project" value="UniProtKB-KW"/>
</dbReference>
<dbReference type="AlphaFoldDB" id="A0AAD2FXN2"/>
<evidence type="ECO:0000256" key="5">
    <source>
        <dbReference type="ARBA" id="ARBA00023128"/>
    </source>
</evidence>
<evidence type="ECO:0000259" key="9">
    <source>
        <dbReference type="SMART" id="SM00382"/>
    </source>
</evidence>
<dbReference type="PANTHER" id="PTHR45644:SF3">
    <property type="entry name" value="FI08533P-RELATED"/>
    <property type="match status" value="1"/>
</dbReference>
<accession>A0AAD2FXN2</accession>
<feature type="domain" description="AAA+ ATPase" evidence="9">
    <location>
        <begin position="155"/>
        <end position="293"/>
    </location>
</feature>
<feature type="compositionally biased region" description="Low complexity" evidence="7">
    <location>
        <begin position="1"/>
        <end position="17"/>
    </location>
</feature>
<comment type="subcellular location">
    <subcellularLocation>
        <location evidence="1">Mitochondrion outer membrane</location>
        <topology evidence="1">Single-pass membrane protein</topology>
    </subcellularLocation>
</comment>
<dbReference type="InterPro" id="IPR003959">
    <property type="entry name" value="ATPase_AAA_core"/>
</dbReference>
<evidence type="ECO:0000256" key="8">
    <source>
        <dbReference type="SAM" id="Phobius"/>
    </source>
</evidence>
<dbReference type="Pfam" id="PF17862">
    <property type="entry name" value="AAA_lid_3"/>
    <property type="match status" value="1"/>
</dbReference>
<keyword evidence="3" id="KW-1000">Mitochondrion outer membrane</keyword>
<keyword evidence="8" id="KW-0812">Transmembrane</keyword>
<dbReference type="PROSITE" id="PS00674">
    <property type="entry name" value="AAA"/>
    <property type="match status" value="1"/>
</dbReference>
<dbReference type="InterPro" id="IPR041569">
    <property type="entry name" value="AAA_lid_3"/>
</dbReference>
<keyword evidence="8" id="KW-1133">Transmembrane helix</keyword>
<proteinExistence type="inferred from homology"/>